<keyword evidence="1" id="KW-0812">Transmembrane</keyword>
<dbReference type="InterPro" id="IPR045340">
    <property type="entry name" value="DUF6533"/>
</dbReference>
<evidence type="ECO:0000313" key="3">
    <source>
        <dbReference type="EMBL" id="EKM53618.1"/>
    </source>
</evidence>
<sequence length="285" mass="31223">MSQYTGTLETLIIAADRSSLEQEGSLASLACDAHRLAALLCYEILITLEDELAILWRQRINATSAVFFIVRLTMVLRVAYDLLPGMLVPITQTVSVIFLGEFLVLIGSTIRVVSIFYLWDFFLTAVFSALRTFAISNRNLALATTVFLLGVSPAAINISTVQLDSSRIHNSQPASPVHFNEYNPYAAKFYFVKAYRLAQLYVNTKSVTYSSYDPGGIVLLLSRIPAVIADALVLLVTALRTLRGVVEARRFHGPGASSLAGLLVGRASLAEYLVQDGKAFTRGSY</sequence>
<evidence type="ECO:0000256" key="1">
    <source>
        <dbReference type="SAM" id="Phobius"/>
    </source>
</evidence>
<feature type="domain" description="DUF6533" evidence="2">
    <location>
        <begin position="37"/>
        <end position="76"/>
    </location>
</feature>
<keyword evidence="1" id="KW-0472">Membrane</keyword>
<protein>
    <recommendedName>
        <fullName evidence="2">DUF6533 domain-containing protein</fullName>
    </recommendedName>
</protein>
<dbReference type="InParanoid" id="K5VQ58"/>
<organism evidence="3 4">
    <name type="scientific">Phanerochaete carnosa (strain HHB-10118-sp)</name>
    <name type="common">White-rot fungus</name>
    <name type="synonym">Peniophora carnosa</name>
    <dbReference type="NCBI Taxonomy" id="650164"/>
    <lineage>
        <taxon>Eukaryota</taxon>
        <taxon>Fungi</taxon>
        <taxon>Dikarya</taxon>
        <taxon>Basidiomycota</taxon>
        <taxon>Agaricomycotina</taxon>
        <taxon>Agaricomycetes</taxon>
        <taxon>Polyporales</taxon>
        <taxon>Phanerochaetaceae</taxon>
        <taxon>Phanerochaete</taxon>
    </lineage>
</organism>
<evidence type="ECO:0000313" key="4">
    <source>
        <dbReference type="Proteomes" id="UP000008370"/>
    </source>
</evidence>
<proteinExistence type="predicted"/>
<dbReference type="OrthoDB" id="2750359at2759"/>
<feature type="transmembrane region" description="Helical" evidence="1">
    <location>
        <begin position="140"/>
        <end position="158"/>
    </location>
</feature>
<accession>K5VQ58</accession>
<dbReference type="STRING" id="650164.K5VQ58"/>
<dbReference type="AlphaFoldDB" id="K5VQ58"/>
<feature type="transmembrane region" description="Helical" evidence="1">
    <location>
        <begin position="60"/>
        <end position="80"/>
    </location>
</feature>
<dbReference type="KEGG" id="pco:PHACADRAFT_186245"/>
<gene>
    <name evidence="3" type="ORF">PHACADRAFT_186245</name>
</gene>
<dbReference type="GeneID" id="18910341"/>
<keyword evidence="1" id="KW-1133">Transmembrane helix</keyword>
<evidence type="ECO:0000259" key="2">
    <source>
        <dbReference type="Pfam" id="PF20151"/>
    </source>
</evidence>
<dbReference type="Proteomes" id="UP000008370">
    <property type="component" value="Unassembled WGS sequence"/>
</dbReference>
<dbReference type="RefSeq" id="XP_007398303.1">
    <property type="nucleotide sequence ID" value="XM_007398241.1"/>
</dbReference>
<reference evidence="3 4" key="1">
    <citation type="journal article" date="2012" name="BMC Genomics">
        <title>Comparative genomics of the white-rot fungi, Phanerochaete carnosa and P. chrysosporium, to elucidate the genetic basis of the distinct wood types they colonize.</title>
        <authorList>
            <person name="Suzuki H."/>
            <person name="MacDonald J."/>
            <person name="Syed K."/>
            <person name="Salamov A."/>
            <person name="Hori C."/>
            <person name="Aerts A."/>
            <person name="Henrissat B."/>
            <person name="Wiebenga A."/>
            <person name="vanKuyk P.A."/>
            <person name="Barry K."/>
            <person name="Lindquist E."/>
            <person name="LaButti K."/>
            <person name="Lapidus A."/>
            <person name="Lucas S."/>
            <person name="Coutinho P."/>
            <person name="Gong Y."/>
            <person name="Samejima M."/>
            <person name="Mahadevan R."/>
            <person name="Abou-Zaid M."/>
            <person name="de Vries R.P."/>
            <person name="Igarashi K."/>
            <person name="Yadav J.S."/>
            <person name="Grigoriev I.V."/>
            <person name="Master E.R."/>
        </authorList>
    </citation>
    <scope>NUCLEOTIDE SEQUENCE [LARGE SCALE GENOMIC DNA]</scope>
    <source>
        <strain evidence="3 4">HHB-10118-sp</strain>
    </source>
</reference>
<keyword evidence="4" id="KW-1185">Reference proteome</keyword>
<name>K5VQ58_PHACS</name>
<dbReference type="Pfam" id="PF20151">
    <property type="entry name" value="DUF6533"/>
    <property type="match status" value="1"/>
</dbReference>
<dbReference type="EMBL" id="JH930474">
    <property type="protein sequence ID" value="EKM53618.1"/>
    <property type="molecule type" value="Genomic_DNA"/>
</dbReference>
<dbReference type="HOGENOM" id="CLU_976988_0_0_1"/>